<evidence type="ECO:0000313" key="4">
    <source>
        <dbReference type="EMBL" id="KAK5698069.1"/>
    </source>
</evidence>
<dbReference type="AlphaFoldDB" id="A0AAN8A0F1"/>
<sequence length="544" mass="61132">MAYDSTPAEQKSTTPAVPSNQTVDYVPATHLNEAFAAKAEFLKPTLHEWVDKPVDLIRFVTSKDEFFGYEAVHLSAATELPSMQWGKGDDFVLDFDTHRVGYLHFRLEAEGVNIDAPTRLKITFGEIPPDVVEDLQPCNTWISTSWIPEEVMTIDWPPQSVTIARRHSFRYLRIQVIDTSPKYRCLFKDLHVRAVSAVSPGIEVPPLKSGDAELIAIDRVAQRTLRDCMHTVFEDGPRRDRRMWLGDLRLQALSSYYTYPAFDLVKRCLYMFAALPREDGSLPATLFEFPTLRPATDYIVDYDALFGPTVYDYVVHSGDVDTGAELWSTVLGSMKTALLHITRSGAFNGSATKAWKFCDWVENDPALDAAMQGLVLFCCRRVNDLASLLNKQAPFAELVQRMSNTLCSQMHSNDFTPKLSWTAAAWICLSGALAPPIAKLLLLRVLEDKSSIKPLTPYAWHHVAEALAMVGAERECLEILKSYWGGMVRAGADTFWECFDPDDPRASPYGDYHNNSYCHAWSCTPSYLLRGVLKDYLVAVEDGA</sequence>
<dbReference type="Pfam" id="PF17389">
    <property type="entry name" value="Bac_rhamnosid6H"/>
    <property type="match status" value="1"/>
</dbReference>
<feature type="compositionally biased region" description="Polar residues" evidence="1">
    <location>
        <begin position="7"/>
        <end position="21"/>
    </location>
</feature>
<dbReference type="PANTHER" id="PTHR34987:SF4">
    <property type="entry name" value="ALPHA-L-RHAMNOSIDASE C-TERMINAL DOMAIN-CONTAINING PROTEIN"/>
    <property type="match status" value="1"/>
</dbReference>
<dbReference type="GO" id="GO:0005975">
    <property type="term" value="P:carbohydrate metabolic process"/>
    <property type="evidence" value="ECO:0007669"/>
    <property type="project" value="InterPro"/>
</dbReference>
<dbReference type="Gene3D" id="1.50.10.10">
    <property type="match status" value="1"/>
</dbReference>
<dbReference type="InterPro" id="IPR049164">
    <property type="entry name" value="Glyco_hydro_78_N"/>
</dbReference>
<reference evidence="4" key="1">
    <citation type="submission" date="2023-08" db="EMBL/GenBank/DDBJ databases">
        <title>Black Yeasts Isolated from many extreme environments.</title>
        <authorList>
            <person name="Coleine C."/>
            <person name="Stajich J.E."/>
            <person name="Selbmann L."/>
        </authorList>
    </citation>
    <scope>NUCLEOTIDE SEQUENCE</scope>
    <source>
        <strain evidence="4">CCFEE 5810</strain>
    </source>
</reference>
<evidence type="ECO:0000259" key="2">
    <source>
        <dbReference type="Pfam" id="PF17389"/>
    </source>
</evidence>
<evidence type="ECO:0008006" key="6">
    <source>
        <dbReference type="Google" id="ProtNLM"/>
    </source>
</evidence>
<evidence type="ECO:0000256" key="1">
    <source>
        <dbReference type="SAM" id="MobiDB-lite"/>
    </source>
</evidence>
<dbReference type="SUPFAM" id="SSF48208">
    <property type="entry name" value="Six-hairpin glycosidases"/>
    <property type="match status" value="1"/>
</dbReference>
<dbReference type="InterPro" id="IPR012341">
    <property type="entry name" value="6hp_glycosidase-like_sf"/>
</dbReference>
<dbReference type="InterPro" id="IPR035396">
    <property type="entry name" value="Bac_rhamnosid6H"/>
</dbReference>
<dbReference type="EMBL" id="JAVRQU010000010">
    <property type="protein sequence ID" value="KAK5698069.1"/>
    <property type="molecule type" value="Genomic_DNA"/>
</dbReference>
<name>A0AAN8A0F1_9PEZI</name>
<accession>A0AAN8A0F1</accession>
<organism evidence="4 5">
    <name type="scientific">Elasticomyces elasticus</name>
    <dbReference type="NCBI Taxonomy" id="574655"/>
    <lineage>
        <taxon>Eukaryota</taxon>
        <taxon>Fungi</taxon>
        <taxon>Dikarya</taxon>
        <taxon>Ascomycota</taxon>
        <taxon>Pezizomycotina</taxon>
        <taxon>Dothideomycetes</taxon>
        <taxon>Dothideomycetidae</taxon>
        <taxon>Mycosphaerellales</taxon>
        <taxon>Teratosphaeriaceae</taxon>
        <taxon>Elasticomyces</taxon>
    </lineage>
</organism>
<comment type="caution">
    <text evidence="4">The sequence shown here is derived from an EMBL/GenBank/DDBJ whole genome shotgun (WGS) entry which is preliminary data.</text>
</comment>
<dbReference type="Pfam" id="PF21104">
    <property type="entry name" value="Glyco_hydro_78_N"/>
    <property type="match status" value="1"/>
</dbReference>
<dbReference type="Proteomes" id="UP001310594">
    <property type="component" value="Unassembled WGS sequence"/>
</dbReference>
<protein>
    <recommendedName>
        <fullName evidence="6">Alpha-L-rhamnosidase six-hairpin glycosidase domain-containing protein</fullName>
    </recommendedName>
</protein>
<dbReference type="GO" id="GO:0003824">
    <property type="term" value="F:catalytic activity"/>
    <property type="evidence" value="ECO:0007669"/>
    <property type="project" value="UniProtKB-ARBA"/>
</dbReference>
<evidence type="ECO:0000259" key="3">
    <source>
        <dbReference type="Pfam" id="PF21104"/>
    </source>
</evidence>
<feature type="domain" description="Alpha-L-rhamnosidase six-hairpin glycosidase" evidence="2">
    <location>
        <begin position="211"/>
        <end position="364"/>
    </location>
</feature>
<feature type="domain" description="Glycosyl hydrolase family 78 alpha-rhamnosidase N-terminal" evidence="3">
    <location>
        <begin position="53"/>
        <end position="194"/>
    </location>
</feature>
<feature type="region of interest" description="Disordered" evidence="1">
    <location>
        <begin position="1"/>
        <end position="21"/>
    </location>
</feature>
<dbReference type="InterPro" id="IPR008928">
    <property type="entry name" value="6-hairpin_glycosidase_sf"/>
</dbReference>
<proteinExistence type="predicted"/>
<evidence type="ECO:0000313" key="5">
    <source>
        <dbReference type="Proteomes" id="UP001310594"/>
    </source>
</evidence>
<dbReference type="PANTHER" id="PTHR34987">
    <property type="entry name" value="C, PUTATIVE (AFU_ORTHOLOGUE AFUA_3G02880)-RELATED"/>
    <property type="match status" value="1"/>
</dbReference>
<gene>
    <name evidence="4" type="ORF">LTR97_007029</name>
</gene>